<gene>
    <name evidence="12" type="ORF">QTN89_16720</name>
</gene>
<dbReference type="Pfam" id="PF00266">
    <property type="entry name" value="Aminotran_5"/>
    <property type="match status" value="1"/>
</dbReference>
<proteinExistence type="inferred from homology"/>
<evidence type="ECO:0000256" key="7">
    <source>
        <dbReference type="ARBA" id="ARBA00023004"/>
    </source>
</evidence>
<dbReference type="InterPro" id="IPR016454">
    <property type="entry name" value="Cysteine_dSase"/>
</dbReference>
<sequence length="393" mass="42540">MAQQSAPVYLDYAATTPVDRRVVDTMHPFFVEQFGNPNSLDHRLGWDARDAIERARVQVAMLINASPNEIVFTSSATEAINLAIKGIVLSNRSKHHRLVTTTVEHSAVLQTCRQLEEWRLSTTEYLPVDSDGCLDLDQVEESVAANASTMLSVMHANNETGTLYPINELASIAHRSGSLLMTDATQSVGKANVDVRASQVDLLAFSAHKIYGPKGIGALFIRGGLSRQELSPLIVGGGQEHGLRSGTENVAAIVGFGKACEITMAEQMQHAEALGDYQRDFELKLKALHPDVVVLSDQTKRLPSISNVSFPGVESKELIQELRGYAFSRQAACATSAAKPSHVLQALGRTEPQCRQAIRISFGKSFTNQANASLPSAQKLASDIAAAVSLLRH</sequence>
<dbReference type="InterPro" id="IPR015421">
    <property type="entry name" value="PyrdxlP-dep_Trfase_major"/>
</dbReference>
<evidence type="ECO:0000256" key="6">
    <source>
        <dbReference type="ARBA" id="ARBA00022898"/>
    </source>
</evidence>
<comment type="catalytic activity">
    <reaction evidence="9">
        <text>(sulfur carrier)-H + L-cysteine = (sulfur carrier)-SH + L-alanine</text>
        <dbReference type="Rhea" id="RHEA:43892"/>
        <dbReference type="Rhea" id="RHEA-COMP:14737"/>
        <dbReference type="Rhea" id="RHEA-COMP:14739"/>
        <dbReference type="ChEBI" id="CHEBI:29917"/>
        <dbReference type="ChEBI" id="CHEBI:35235"/>
        <dbReference type="ChEBI" id="CHEBI:57972"/>
        <dbReference type="ChEBI" id="CHEBI:64428"/>
        <dbReference type="EC" id="2.8.1.7"/>
    </reaction>
</comment>
<dbReference type="EC" id="2.8.1.7" evidence="3"/>
<dbReference type="InterPro" id="IPR015424">
    <property type="entry name" value="PyrdxlP-dep_Trfase"/>
</dbReference>
<evidence type="ECO:0000256" key="1">
    <source>
        <dbReference type="ARBA" id="ARBA00001933"/>
    </source>
</evidence>
<dbReference type="PANTHER" id="PTHR11601">
    <property type="entry name" value="CYSTEINE DESULFURYLASE FAMILY MEMBER"/>
    <property type="match status" value="1"/>
</dbReference>
<dbReference type="PROSITE" id="PS00595">
    <property type="entry name" value="AA_TRANSFER_CLASS_5"/>
    <property type="match status" value="1"/>
</dbReference>
<comment type="cofactor">
    <cofactor evidence="1 10">
        <name>pyridoxal 5'-phosphate</name>
        <dbReference type="ChEBI" id="CHEBI:597326"/>
    </cofactor>
</comment>
<evidence type="ECO:0000256" key="3">
    <source>
        <dbReference type="ARBA" id="ARBA00012239"/>
    </source>
</evidence>
<evidence type="ECO:0000313" key="13">
    <source>
        <dbReference type="Proteomes" id="UP001239462"/>
    </source>
</evidence>
<evidence type="ECO:0000256" key="5">
    <source>
        <dbReference type="ARBA" id="ARBA00022723"/>
    </source>
</evidence>
<dbReference type="InterPro" id="IPR020578">
    <property type="entry name" value="Aminotrans_V_PyrdxlP_BS"/>
</dbReference>
<dbReference type="InterPro" id="IPR015422">
    <property type="entry name" value="PyrdxlP-dep_Trfase_small"/>
</dbReference>
<keyword evidence="4" id="KW-0808">Transferase</keyword>
<comment type="caution">
    <text evidence="12">The sequence shown here is derived from an EMBL/GenBank/DDBJ whole genome shotgun (WGS) entry which is preliminary data.</text>
</comment>
<evidence type="ECO:0000256" key="9">
    <source>
        <dbReference type="ARBA" id="ARBA00050776"/>
    </source>
</evidence>
<keyword evidence="6" id="KW-0663">Pyridoxal phosphate</keyword>
<comment type="similarity">
    <text evidence="2">Belongs to the class-V pyridoxal-phosphate-dependent aminotransferase family. NifS/IscS subfamily.</text>
</comment>
<dbReference type="PANTHER" id="PTHR11601:SF34">
    <property type="entry name" value="CYSTEINE DESULFURASE"/>
    <property type="match status" value="1"/>
</dbReference>
<evidence type="ECO:0000256" key="8">
    <source>
        <dbReference type="ARBA" id="ARBA00023014"/>
    </source>
</evidence>
<name>A0ABT7PKS8_9BACT</name>
<keyword evidence="5" id="KW-0479">Metal-binding</keyword>
<dbReference type="InterPro" id="IPR000192">
    <property type="entry name" value="Aminotrans_V_dom"/>
</dbReference>
<protein>
    <recommendedName>
        <fullName evidence="3">cysteine desulfurase</fullName>
        <ecNumber evidence="3">2.8.1.7</ecNumber>
    </recommendedName>
</protein>
<reference evidence="12 13" key="1">
    <citation type="submission" date="2023-06" db="EMBL/GenBank/DDBJ databases">
        <title>Roseiconus lacunae JC819 isolated from Gulf of Mannar region, Tamil Nadu.</title>
        <authorList>
            <person name="Pk S."/>
            <person name="Ch S."/>
            <person name="Ch V.R."/>
        </authorList>
    </citation>
    <scope>NUCLEOTIDE SEQUENCE [LARGE SCALE GENOMIC DNA]</scope>
    <source>
        <strain evidence="12 13">JC819</strain>
    </source>
</reference>
<accession>A0ABT7PKS8</accession>
<dbReference type="EMBL" id="JASZZN010000012">
    <property type="protein sequence ID" value="MDM4017092.1"/>
    <property type="molecule type" value="Genomic_DNA"/>
</dbReference>
<keyword evidence="13" id="KW-1185">Reference proteome</keyword>
<dbReference type="PIRSF" id="PIRSF005572">
    <property type="entry name" value="NifS"/>
    <property type="match status" value="1"/>
</dbReference>
<evidence type="ECO:0000256" key="10">
    <source>
        <dbReference type="RuleBase" id="RU004504"/>
    </source>
</evidence>
<evidence type="ECO:0000256" key="2">
    <source>
        <dbReference type="ARBA" id="ARBA00006490"/>
    </source>
</evidence>
<dbReference type="Gene3D" id="3.40.640.10">
    <property type="entry name" value="Type I PLP-dependent aspartate aminotransferase-like (Major domain)"/>
    <property type="match status" value="1"/>
</dbReference>
<dbReference type="Proteomes" id="UP001239462">
    <property type="component" value="Unassembled WGS sequence"/>
</dbReference>
<evidence type="ECO:0000256" key="4">
    <source>
        <dbReference type="ARBA" id="ARBA00022679"/>
    </source>
</evidence>
<keyword evidence="7" id="KW-0408">Iron</keyword>
<dbReference type="RefSeq" id="WP_289164594.1">
    <property type="nucleotide sequence ID" value="NZ_JASZZN010000012.1"/>
</dbReference>
<feature type="domain" description="Aminotransferase class V" evidence="11">
    <location>
        <begin position="8"/>
        <end position="366"/>
    </location>
</feature>
<evidence type="ECO:0000259" key="11">
    <source>
        <dbReference type="Pfam" id="PF00266"/>
    </source>
</evidence>
<keyword evidence="8" id="KW-0411">Iron-sulfur</keyword>
<evidence type="ECO:0000313" key="12">
    <source>
        <dbReference type="EMBL" id="MDM4017092.1"/>
    </source>
</evidence>
<dbReference type="Gene3D" id="3.90.1150.10">
    <property type="entry name" value="Aspartate Aminotransferase, domain 1"/>
    <property type="match status" value="1"/>
</dbReference>
<organism evidence="12 13">
    <name type="scientific">Roseiconus lacunae</name>
    <dbReference type="NCBI Taxonomy" id="2605694"/>
    <lineage>
        <taxon>Bacteria</taxon>
        <taxon>Pseudomonadati</taxon>
        <taxon>Planctomycetota</taxon>
        <taxon>Planctomycetia</taxon>
        <taxon>Pirellulales</taxon>
        <taxon>Pirellulaceae</taxon>
        <taxon>Roseiconus</taxon>
    </lineage>
</organism>
<dbReference type="SUPFAM" id="SSF53383">
    <property type="entry name" value="PLP-dependent transferases"/>
    <property type="match status" value="1"/>
</dbReference>